<dbReference type="AlphaFoldDB" id="A0A6A6P9T4"/>
<proteinExistence type="predicted"/>
<keyword evidence="4" id="KW-1185">Reference proteome</keyword>
<feature type="region of interest" description="Disordered" evidence="1">
    <location>
        <begin position="210"/>
        <end position="248"/>
    </location>
</feature>
<dbReference type="InterPro" id="IPR053274">
    <property type="entry name" value="Fluconazole_resistance"/>
</dbReference>
<feature type="compositionally biased region" description="Basic residues" evidence="1">
    <location>
        <begin position="82"/>
        <end position="93"/>
    </location>
</feature>
<dbReference type="OrthoDB" id="5422958at2759"/>
<dbReference type="PANTHER" id="PTHR28065:SF1">
    <property type="entry name" value="DUF4050 DOMAIN-CONTAINING PROTEIN"/>
    <property type="match status" value="1"/>
</dbReference>
<protein>
    <recommendedName>
        <fullName evidence="2">Gag1-like clamp domain-containing protein</fullName>
    </recommendedName>
</protein>
<dbReference type="PANTHER" id="PTHR28065">
    <property type="entry name" value="FREQUENIN"/>
    <property type="match status" value="1"/>
</dbReference>
<name>A0A6A6P9T4_9PEZI</name>
<feature type="region of interest" description="Disordered" evidence="1">
    <location>
        <begin position="1"/>
        <end position="94"/>
    </location>
</feature>
<dbReference type="Pfam" id="PF13259">
    <property type="entry name" value="clamp_Gag1-like"/>
    <property type="match status" value="1"/>
</dbReference>
<accession>A0A6A6P9T4</accession>
<feature type="region of interest" description="Disordered" evidence="1">
    <location>
        <begin position="261"/>
        <end position="283"/>
    </location>
</feature>
<dbReference type="Proteomes" id="UP000799766">
    <property type="component" value="Unassembled WGS sequence"/>
</dbReference>
<dbReference type="InterPro" id="IPR025124">
    <property type="entry name" value="Gag1-like_clamp"/>
</dbReference>
<sequence>MATDTPSSTREVRRAAQRMLNERVRNDFEWDPETPEPGPLEGAVEYRERYYGTTSGPDSEPDVAEEPYKFESPDSIGNAMERRRKRRKRRRRKALEEEMTWNEGMECFVRRRDAWTSATRSPDPATPFLPNSSEETTTSDAHQNGSLGYSTPLVPLAPPILPPDNPIRAGISPRTYTDIYSKVVLSSRTPTVPINLADMTGALVHGWKEAGEWPPKPNPPDPLIGRRKRASGSHGGRTDGILANHPHVKKGVESMKRVLRLSGSSHGSGHGASGGTLAGENGA</sequence>
<feature type="domain" description="Gag1-like clamp" evidence="2">
    <location>
        <begin position="67"/>
        <end position="214"/>
    </location>
</feature>
<feature type="compositionally biased region" description="Polar residues" evidence="1">
    <location>
        <begin position="129"/>
        <end position="149"/>
    </location>
</feature>
<feature type="region of interest" description="Disordered" evidence="1">
    <location>
        <begin position="117"/>
        <end position="151"/>
    </location>
</feature>
<feature type="compositionally biased region" description="Gly residues" evidence="1">
    <location>
        <begin position="266"/>
        <end position="283"/>
    </location>
</feature>
<dbReference type="EMBL" id="MU001673">
    <property type="protein sequence ID" value="KAF2460562.1"/>
    <property type="molecule type" value="Genomic_DNA"/>
</dbReference>
<feature type="compositionally biased region" description="Basic and acidic residues" evidence="1">
    <location>
        <begin position="10"/>
        <end position="28"/>
    </location>
</feature>
<evidence type="ECO:0000313" key="3">
    <source>
        <dbReference type="EMBL" id="KAF2460562.1"/>
    </source>
</evidence>
<evidence type="ECO:0000259" key="2">
    <source>
        <dbReference type="Pfam" id="PF13259"/>
    </source>
</evidence>
<evidence type="ECO:0000256" key="1">
    <source>
        <dbReference type="SAM" id="MobiDB-lite"/>
    </source>
</evidence>
<organism evidence="3 4">
    <name type="scientific">Lineolata rhizophorae</name>
    <dbReference type="NCBI Taxonomy" id="578093"/>
    <lineage>
        <taxon>Eukaryota</taxon>
        <taxon>Fungi</taxon>
        <taxon>Dikarya</taxon>
        <taxon>Ascomycota</taxon>
        <taxon>Pezizomycotina</taxon>
        <taxon>Dothideomycetes</taxon>
        <taxon>Dothideomycetes incertae sedis</taxon>
        <taxon>Lineolatales</taxon>
        <taxon>Lineolataceae</taxon>
        <taxon>Lineolata</taxon>
    </lineage>
</organism>
<reference evidence="3" key="1">
    <citation type="journal article" date="2020" name="Stud. Mycol.">
        <title>101 Dothideomycetes genomes: a test case for predicting lifestyles and emergence of pathogens.</title>
        <authorList>
            <person name="Haridas S."/>
            <person name="Albert R."/>
            <person name="Binder M."/>
            <person name="Bloem J."/>
            <person name="Labutti K."/>
            <person name="Salamov A."/>
            <person name="Andreopoulos B."/>
            <person name="Baker S."/>
            <person name="Barry K."/>
            <person name="Bills G."/>
            <person name="Bluhm B."/>
            <person name="Cannon C."/>
            <person name="Castanera R."/>
            <person name="Culley D."/>
            <person name="Daum C."/>
            <person name="Ezra D."/>
            <person name="Gonzalez J."/>
            <person name="Henrissat B."/>
            <person name="Kuo A."/>
            <person name="Liang C."/>
            <person name="Lipzen A."/>
            <person name="Lutzoni F."/>
            <person name="Magnuson J."/>
            <person name="Mondo S."/>
            <person name="Nolan M."/>
            <person name="Ohm R."/>
            <person name="Pangilinan J."/>
            <person name="Park H.-J."/>
            <person name="Ramirez L."/>
            <person name="Alfaro M."/>
            <person name="Sun H."/>
            <person name="Tritt A."/>
            <person name="Yoshinaga Y."/>
            <person name="Zwiers L.-H."/>
            <person name="Turgeon B."/>
            <person name="Goodwin S."/>
            <person name="Spatafora J."/>
            <person name="Crous P."/>
            <person name="Grigoriev I."/>
        </authorList>
    </citation>
    <scope>NUCLEOTIDE SEQUENCE</scope>
    <source>
        <strain evidence="3">ATCC 16933</strain>
    </source>
</reference>
<evidence type="ECO:0000313" key="4">
    <source>
        <dbReference type="Proteomes" id="UP000799766"/>
    </source>
</evidence>
<gene>
    <name evidence="3" type="ORF">BDY21DRAFT_384141</name>
</gene>